<dbReference type="Pfam" id="PF24564">
    <property type="entry name" value="DUF7605"/>
    <property type="match status" value="1"/>
</dbReference>
<reference evidence="6" key="1">
    <citation type="journal article" date="2017" name="Genome Biol.">
        <title>Comparative genomics reveals high biological diversity and specific adaptations in the industrially and medically important fungal genus Aspergillus.</title>
        <authorList>
            <person name="de Vries R.P."/>
            <person name="Riley R."/>
            <person name="Wiebenga A."/>
            <person name="Aguilar-Osorio G."/>
            <person name="Amillis S."/>
            <person name="Uchima C.A."/>
            <person name="Anderluh G."/>
            <person name="Asadollahi M."/>
            <person name="Askin M."/>
            <person name="Barry K."/>
            <person name="Battaglia E."/>
            <person name="Bayram O."/>
            <person name="Benocci T."/>
            <person name="Braus-Stromeyer S.A."/>
            <person name="Caldana C."/>
            <person name="Canovas D."/>
            <person name="Cerqueira G.C."/>
            <person name="Chen F."/>
            <person name="Chen W."/>
            <person name="Choi C."/>
            <person name="Clum A."/>
            <person name="Dos Santos R.A."/>
            <person name="Damasio A.R."/>
            <person name="Diallinas G."/>
            <person name="Emri T."/>
            <person name="Fekete E."/>
            <person name="Flipphi M."/>
            <person name="Freyberg S."/>
            <person name="Gallo A."/>
            <person name="Gournas C."/>
            <person name="Habgood R."/>
            <person name="Hainaut M."/>
            <person name="Harispe M.L."/>
            <person name="Henrissat B."/>
            <person name="Hilden K.S."/>
            <person name="Hope R."/>
            <person name="Hossain A."/>
            <person name="Karabika E."/>
            <person name="Karaffa L."/>
            <person name="Karanyi Z."/>
            <person name="Krasevec N."/>
            <person name="Kuo A."/>
            <person name="Kusch H."/>
            <person name="LaButti K."/>
            <person name="Lagendijk E.L."/>
            <person name="Lapidus A."/>
            <person name="Levasseur A."/>
            <person name="Lindquist E."/>
            <person name="Lipzen A."/>
            <person name="Logrieco A.F."/>
            <person name="MacCabe A."/>
            <person name="Maekelae M.R."/>
            <person name="Malavazi I."/>
            <person name="Melin P."/>
            <person name="Meyer V."/>
            <person name="Mielnichuk N."/>
            <person name="Miskei M."/>
            <person name="Molnar A.P."/>
            <person name="Mule G."/>
            <person name="Ngan C.Y."/>
            <person name="Orejas M."/>
            <person name="Orosz E."/>
            <person name="Ouedraogo J.P."/>
            <person name="Overkamp K.M."/>
            <person name="Park H.-S."/>
            <person name="Perrone G."/>
            <person name="Piumi F."/>
            <person name="Punt P.J."/>
            <person name="Ram A.F."/>
            <person name="Ramon A."/>
            <person name="Rauscher S."/>
            <person name="Record E."/>
            <person name="Riano-Pachon D.M."/>
            <person name="Robert V."/>
            <person name="Roehrig J."/>
            <person name="Ruller R."/>
            <person name="Salamov A."/>
            <person name="Salih N.S."/>
            <person name="Samson R.A."/>
            <person name="Sandor E."/>
            <person name="Sanguinetti M."/>
            <person name="Schuetze T."/>
            <person name="Sepcic K."/>
            <person name="Shelest E."/>
            <person name="Sherlock G."/>
            <person name="Sophianopoulou V."/>
            <person name="Squina F.M."/>
            <person name="Sun H."/>
            <person name="Susca A."/>
            <person name="Todd R.B."/>
            <person name="Tsang A."/>
            <person name="Unkles S.E."/>
            <person name="van de Wiele N."/>
            <person name="van Rossen-Uffink D."/>
            <person name="Oliveira J.V."/>
            <person name="Vesth T.C."/>
            <person name="Visser J."/>
            <person name="Yu J.-H."/>
            <person name="Zhou M."/>
            <person name="Andersen M.R."/>
            <person name="Archer D.B."/>
            <person name="Baker S.E."/>
            <person name="Benoit I."/>
            <person name="Brakhage A.A."/>
            <person name="Braus G.H."/>
            <person name="Fischer R."/>
            <person name="Frisvad J.C."/>
            <person name="Goldman G.H."/>
            <person name="Houbraken J."/>
            <person name="Oakley B."/>
            <person name="Pocsi I."/>
            <person name="Scazzocchio C."/>
            <person name="Seiboth B."/>
            <person name="vanKuyk P.A."/>
            <person name="Wortman J."/>
            <person name="Dyer P.S."/>
            <person name="Grigoriev I.V."/>
        </authorList>
    </citation>
    <scope>NUCLEOTIDE SEQUENCE [LARGE SCALE GENOMIC DNA]</scope>
    <source>
        <strain evidence="6">CBS 506.65</strain>
    </source>
</reference>
<name>A0A1L9S5C1_9EURO</name>
<dbReference type="OrthoDB" id="3598281at2759"/>
<evidence type="ECO:0000256" key="2">
    <source>
        <dbReference type="SAM" id="MobiDB-lite"/>
    </source>
</evidence>
<dbReference type="STRING" id="1073090.A0A1L9S5C1"/>
<dbReference type="SUPFAM" id="SSF52540">
    <property type="entry name" value="P-loop containing nucleoside triphosphate hydrolases"/>
    <property type="match status" value="1"/>
</dbReference>
<feature type="domain" description="DUF7605" evidence="4">
    <location>
        <begin position="680"/>
        <end position="861"/>
    </location>
</feature>
<evidence type="ECO:0008006" key="7">
    <source>
        <dbReference type="Google" id="ProtNLM"/>
    </source>
</evidence>
<feature type="domain" description="Dynamin N-terminal" evidence="3">
    <location>
        <begin position="203"/>
        <end position="462"/>
    </location>
</feature>
<accession>A0A1L9S5C1</accession>
<dbReference type="Pfam" id="PF00350">
    <property type="entry name" value="Dynamin_N"/>
    <property type="match status" value="1"/>
</dbReference>
<feature type="compositionally biased region" description="Acidic residues" evidence="2">
    <location>
        <begin position="122"/>
        <end position="133"/>
    </location>
</feature>
<evidence type="ECO:0000313" key="6">
    <source>
        <dbReference type="Proteomes" id="UP000184188"/>
    </source>
</evidence>
<dbReference type="PANTHER" id="PTHR36681:SF3">
    <property type="entry name" value="NUCLEAR GTPASE, GERMINAL CENTER-ASSOCIATED, TANDEM DUPLICATE 3"/>
    <property type="match status" value="1"/>
</dbReference>
<dbReference type="InterPro" id="IPR027417">
    <property type="entry name" value="P-loop_NTPase"/>
</dbReference>
<dbReference type="PANTHER" id="PTHR36681">
    <property type="entry name" value="NUCLEAR GTPASE, GERMINAL CENTER-ASSOCIATED, TANDEM DUPLICATE 3"/>
    <property type="match status" value="1"/>
</dbReference>
<feature type="region of interest" description="Disordered" evidence="2">
    <location>
        <begin position="23"/>
        <end position="136"/>
    </location>
</feature>
<dbReference type="VEuPathDB" id="FungiDB:ASPZODRAFT_125698"/>
<dbReference type="GeneID" id="34607902"/>
<sequence length="946" mass="106804">MSRSFVFGQQAAAVPPFDFAVPSVEENNNTNTHNAGSRTSSNSTPLTPDRNTVSSVTGRLQGFNMQSGSPRTPRAANIGLSPGQLTSTFGHLFNATPEPARDTSENTESYNSDDGGSNDSNSEGEGEEEEEEVYSLRDEQLPPARVYNNELQTVLGQVKAGLAGLHQDMEGSSLSHEDDSTLSALKEDALRLSKFDFPVTRTVGFIGDSGAGKSAVINSVMDIKGLVQSSNQGSACTSVVTELRHTDDSHPPYTVEVDYMDSDAIKELLEELVQSFRMYHTDNVFREVESVHEQQRVREQATRAWSTLTSLFRGHDELTHEFLAEQGEGAYRRILDQLCRWTEASFTSRPGGEASRYCVVTGNLEACRRQVEILTRDPEDGVAWWPFINIIRLYIRSPVLRNGLILADLPGFRDLNYARVRATERYLKHTCNEVFIVTQIARCLTDPSIPEIKKRCDPDQPLRIVCTRSEEVNADEAPTDYPHLAGQIRRLHSTVEDLERRIRRLRQRRRQGRARNGEDGERLRDELETAKFNLESFLIQTRNQKITSQLTAGNEIRVFCVSNTMYRDRRNEEPPMAEKYIGLSGIRELRRYCQLVPADAQFRAVEAFLKGPAPAFVRSVQQWTLTDADSITVERANSLRRVLGEVETVLCGRLASDSDLRTLPRRLTRQFNAVLTANNRRNAWKESALAASREWAGWHWSSYAAFCRNYGTWDTKAVGSRCWNNEVLEGIRGDLEQPWNSTLDWALQQKEHVASIIEEIFQSASEILADNTNLAPIALENFIDNMDFWEQSLTDSLDRGLEELFHASTRIQRDTLWGHDSSYIAGLMRPVYIQCSQDSGTGSYARRKAYMDAHLRHGNIFPQLLGIVESSNRELFRAYQTQLKRVVEAELGNILRDLRGIVPEEGELSEAARFPDLAKKLEEQTDSARQTLDRAEAILSRLCLSD</sequence>
<feature type="compositionally biased region" description="Polar residues" evidence="2">
    <location>
        <begin position="25"/>
        <end position="70"/>
    </location>
</feature>
<dbReference type="Proteomes" id="UP000184188">
    <property type="component" value="Unassembled WGS sequence"/>
</dbReference>
<dbReference type="AlphaFoldDB" id="A0A1L9S5C1"/>
<evidence type="ECO:0000256" key="1">
    <source>
        <dbReference type="SAM" id="Coils"/>
    </source>
</evidence>
<dbReference type="RefSeq" id="XP_022576850.1">
    <property type="nucleotide sequence ID" value="XM_022721437.1"/>
</dbReference>
<gene>
    <name evidence="5" type="ORF">ASPZODRAFT_125698</name>
</gene>
<evidence type="ECO:0000313" key="5">
    <source>
        <dbReference type="EMBL" id="OJJ42340.1"/>
    </source>
</evidence>
<evidence type="ECO:0000259" key="3">
    <source>
        <dbReference type="Pfam" id="PF00350"/>
    </source>
</evidence>
<dbReference type="Gene3D" id="3.40.50.300">
    <property type="entry name" value="P-loop containing nucleotide triphosphate hydrolases"/>
    <property type="match status" value="1"/>
</dbReference>
<feature type="compositionally biased region" description="Low complexity" evidence="2">
    <location>
        <begin position="112"/>
        <end position="121"/>
    </location>
</feature>
<feature type="coiled-coil region" evidence="1">
    <location>
        <begin position="488"/>
        <end position="515"/>
    </location>
</feature>
<keyword evidence="6" id="KW-1185">Reference proteome</keyword>
<evidence type="ECO:0000259" key="4">
    <source>
        <dbReference type="Pfam" id="PF24564"/>
    </source>
</evidence>
<dbReference type="InterPro" id="IPR056024">
    <property type="entry name" value="DUF7605"/>
</dbReference>
<dbReference type="InterPro" id="IPR045063">
    <property type="entry name" value="Dynamin_N"/>
</dbReference>
<dbReference type="EMBL" id="KV878361">
    <property type="protein sequence ID" value="OJJ42340.1"/>
    <property type="molecule type" value="Genomic_DNA"/>
</dbReference>
<keyword evidence="1" id="KW-0175">Coiled coil</keyword>
<proteinExistence type="predicted"/>
<protein>
    <recommendedName>
        <fullName evidence="7">GED domain-containing protein</fullName>
    </recommendedName>
</protein>
<organism evidence="5 6">
    <name type="scientific">Penicilliopsis zonata CBS 506.65</name>
    <dbReference type="NCBI Taxonomy" id="1073090"/>
    <lineage>
        <taxon>Eukaryota</taxon>
        <taxon>Fungi</taxon>
        <taxon>Dikarya</taxon>
        <taxon>Ascomycota</taxon>
        <taxon>Pezizomycotina</taxon>
        <taxon>Eurotiomycetes</taxon>
        <taxon>Eurotiomycetidae</taxon>
        <taxon>Eurotiales</taxon>
        <taxon>Aspergillaceae</taxon>
        <taxon>Penicilliopsis</taxon>
    </lineage>
</organism>